<evidence type="ECO:0000259" key="21">
    <source>
        <dbReference type="PROSITE" id="PS51192"/>
    </source>
</evidence>
<keyword evidence="25" id="KW-1185">Reference proteome</keyword>
<dbReference type="STRING" id="46731.A0A3M6U6L2"/>
<evidence type="ECO:0000256" key="2">
    <source>
        <dbReference type="ARBA" id="ARBA00006866"/>
    </source>
</evidence>
<dbReference type="GO" id="GO:0046872">
    <property type="term" value="F:metal ion binding"/>
    <property type="evidence" value="ECO:0007669"/>
    <property type="project" value="UniProtKB-KW"/>
</dbReference>
<dbReference type="SMART" id="SM00487">
    <property type="entry name" value="DEXDc"/>
    <property type="match status" value="2"/>
</dbReference>
<evidence type="ECO:0000313" key="25">
    <source>
        <dbReference type="Proteomes" id="UP000275408"/>
    </source>
</evidence>
<feature type="domain" description="RLR CTR" evidence="23">
    <location>
        <begin position="2043"/>
        <end position="2172"/>
    </location>
</feature>
<dbReference type="InterPro" id="IPR001650">
    <property type="entry name" value="Helicase_C-like"/>
</dbReference>
<dbReference type="SMART" id="SM00382">
    <property type="entry name" value="AAA"/>
    <property type="match status" value="2"/>
</dbReference>
<dbReference type="GO" id="GO:0003724">
    <property type="term" value="F:RNA helicase activity"/>
    <property type="evidence" value="ECO:0007669"/>
    <property type="project" value="UniProtKB-EC"/>
</dbReference>
<comment type="caution">
    <text evidence="24">The sequence shown here is derived from an EMBL/GenBank/DDBJ whole genome shotgun (WGS) entry which is preliminary data.</text>
</comment>
<dbReference type="GO" id="GO:0003677">
    <property type="term" value="F:DNA binding"/>
    <property type="evidence" value="ECO:0007669"/>
    <property type="project" value="InterPro"/>
</dbReference>
<dbReference type="Pfam" id="PF18119">
    <property type="entry name" value="RIG-I_C"/>
    <property type="match status" value="2"/>
</dbReference>
<dbReference type="Pfam" id="PF04851">
    <property type="entry name" value="ResIII"/>
    <property type="match status" value="2"/>
</dbReference>
<evidence type="ECO:0000256" key="18">
    <source>
        <dbReference type="ARBA" id="ARBA00023118"/>
    </source>
</evidence>
<dbReference type="PANTHER" id="PTHR14074:SF16">
    <property type="entry name" value="ANTIVIRAL INNATE IMMUNE RESPONSE RECEPTOR RIG-I"/>
    <property type="match status" value="1"/>
</dbReference>
<keyword evidence="7" id="KW-0399">Innate immunity</keyword>
<keyword evidence="15" id="KW-0832">Ubl conjugation</keyword>
<dbReference type="Gene3D" id="3.40.50.300">
    <property type="entry name" value="P-loop containing nucleotide triphosphate hydrolases"/>
    <property type="match status" value="4"/>
</dbReference>
<evidence type="ECO:0000256" key="7">
    <source>
        <dbReference type="ARBA" id="ARBA00022588"/>
    </source>
</evidence>
<name>A0A3M6U6L2_POCDA</name>
<dbReference type="InterPro" id="IPR038557">
    <property type="entry name" value="RLR_C_sf"/>
</dbReference>
<dbReference type="Pfam" id="PF00271">
    <property type="entry name" value="Helicase_C"/>
    <property type="match status" value="2"/>
</dbReference>
<evidence type="ECO:0000256" key="11">
    <source>
        <dbReference type="ARBA" id="ARBA00022801"/>
    </source>
</evidence>
<evidence type="ECO:0000256" key="19">
    <source>
        <dbReference type="ARBA" id="ARBA00049390"/>
    </source>
</evidence>
<keyword evidence="12" id="KW-0347">Helicase</keyword>
<dbReference type="InterPro" id="IPR011029">
    <property type="entry name" value="DEATH-like_dom_sf"/>
</dbReference>
<dbReference type="InterPro" id="IPR027417">
    <property type="entry name" value="P-loop_NTPase"/>
</dbReference>
<proteinExistence type="inferred from homology"/>
<dbReference type="InterPro" id="IPR003593">
    <property type="entry name" value="AAA+_ATPase"/>
</dbReference>
<comment type="similarity">
    <text evidence="2">Belongs to the helicase family. RLR subfamily.</text>
</comment>
<dbReference type="Gene3D" id="1.10.533.10">
    <property type="entry name" value="Death Domain, Fas"/>
    <property type="match status" value="2"/>
</dbReference>
<dbReference type="PANTHER" id="PTHR14074">
    <property type="entry name" value="HELICASE WITH DEATH DOMAIN-RELATED"/>
    <property type="match status" value="1"/>
</dbReference>
<feature type="region of interest" description="Disordered" evidence="20">
    <location>
        <begin position="1274"/>
        <end position="1302"/>
    </location>
</feature>
<feature type="compositionally biased region" description="Basic and acidic residues" evidence="20">
    <location>
        <begin position="717"/>
        <end position="737"/>
    </location>
</feature>
<evidence type="ECO:0000256" key="17">
    <source>
        <dbReference type="ARBA" id="ARBA00022884"/>
    </source>
</evidence>
<dbReference type="GO" id="GO:0003723">
    <property type="term" value="F:RNA binding"/>
    <property type="evidence" value="ECO:0007669"/>
    <property type="project" value="UniProtKB-KW"/>
</dbReference>
<keyword evidence="5" id="KW-1017">Isopeptide bond</keyword>
<dbReference type="SUPFAM" id="SSF52540">
    <property type="entry name" value="P-loop containing nucleoside triphosphate hydrolases"/>
    <property type="match status" value="4"/>
</dbReference>
<dbReference type="InterPro" id="IPR041204">
    <property type="entry name" value="RIG-I-like_C"/>
</dbReference>
<dbReference type="InterPro" id="IPR021673">
    <property type="entry name" value="RLR_CTR"/>
</dbReference>
<feature type="compositionally biased region" description="Acidic residues" evidence="20">
    <location>
        <begin position="1820"/>
        <end position="1830"/>
    </location>
</feature>
<dbReference type="OrthoDB" id="416741at2759"/>
<feature type="region of interest" description="Disordered" evidence="20">
    <location>
        <begin position="260"/>
        <end position="287"/>
    </location>
</feature>
<keyword evidence="10" id="KW-0547">Nucleotide-binding</keyword>
<evidence type="ECO:0000256" key="9">
    <source>
        <dbReference type="ARBA" id="ARBA00022737"/>
    </source>
</evidence>
<dbReference type="Pfam" id="PF11648">
    <property type="entry name" value="RIG-I_C-RD"/>
    <property type="match status" value="2"/>
</dbReference>
<evidence type="ECO:0000256" key="13">
    <source>
        <dbReference type="ARBA" id="ARBA00022833"/>
    </source>
</evidence>
<reference evidence="24 25" key="1">
    <citation type="journal article" date="2018" name="Sci. Rep.">
        <title>Comparative analysis of the Pocillopora damicornis genome highlights role of immune system in coral evolution.</title>
        <authorList>
            <person name="Cunning R."/>
            <person name="Bay R.A."/>
            <person name="Gillette P."/>
            <person name="Baker A.C."/>
            <person name="Traylor-Knowles N."/>
        </authorList>
    </citation>
    <scope>NUCLEOTIDE SEQUENCE [LARGE SCALE GENOMIC DNA]</scope>
    <source>
        <strain evidence="24">RSMAS</strain>
        <tissue evidence="24">Whole animal</tissue>
    </source>
</reference>
<dbReference type="SMART" id="SM00490">
    <property type="entry name" value="HELICc"/>
    <property type="match status" value="2"/>
</dbReference>
<protein>
    <recommendedName>
        <fullName evidence="3">RNA helicase</fullName>
        <ecNumber evidence="3">3.6.4.13</ecNumber>
    </recommendedName>
</protein>
<evidence type="ECO:0000256" key="3">
    <source>
        <dbReference type="ARBA" id="ARBA00012552"/>
    </source>
</evidence>
<evidence type="ECO:0000256" key="4">
    <source>
        <dbReference type="ARBA" id="ARBA00022490"/>
    </source>
</evidence>
<dbReference type="GO" id="GO:0051607">
    <property type="term" value="P:defense response to virus"/>
    <property type="evidence" value="ECO:0007669"/>
    <property type="project" value="UniProtKB-KW"/>
</dbReference>
<dbReference type="SUPFAM" id="SSF47986">
    <property type="entry name" value="DEATH domain"/>
    <property type="match status" value="1"/>
</dbReference>
<evidence type="ECO:0000256" key="16">
    <source>
        <dbReference type="ARBA" id="ARBA00022859"/>
    </source>
</evidence>
<feature type="compositionally biased region" description="Basic and acidic residues" evidence="20">
    <location>
        <begin position="1845"/>
        <end position="1871"/>
    </location>
</feature>
<keyword evidence="16" id="KW-0391">Immunity</keyword>
<evidence type="ECO:0000256" key="5">
    <source>
        <dbReference type="ARBA" id="ARBA00022499"/>
    </source>
</evidence>
<evidence type="ECO:0000313" key="24">
    <source>
        <dbReference type="EMBL" id="RMX49226.1"/>
    </source>
</evidence>
<keyword evidence="4" id="KW-0963">Cytoplasm</keyword>
<feature type="domain" description="Helicase C-terminal" evidence="22">
    <location>
        <begin position="730"/>
        <end position="895"/>
    </location>
</feature>
<keyword evidence="18" id="KW-0051">Antiviral defense</keyword>
<dbReference type="Gene3D" id="2.170.150.30">
    <property type="entry name" value="RIG-I-like receptor, C-terminal regulatory domain"/>
    <property type="match status" value="2"/>
</dbReference>
<evidence type="ECO:0000256" key="10">
    <source>
        <dbReference type="ARBA" id="ARBA00022741"/>
    </source>
</evidence>
<keyword evidence="14" id="KW-0067">ATP-binding</keyword>
<feature type="region of interest" description="Disordered" evidence="20">
    <location>
        <begin position="1717"/>
        <end position="1874"/>
    </location>
</feature>
<dbReference type="InterPro" id="IPR051363">
    <property type="entry name" value="RLR_Helicase"/>
</dbReference>
<dbReference type="PROSITE" id="PS51194">
    <property type="entry name" value="HELICASE_CTER"/>
    <property type="match status" value="2"/>
</dbReference>
<evidence type="ECO:0000256" key="1">
    <source>
        <dbReference type="ARBA" id="ARBA00004496"/>
    </source>
</evidence>
<dbReference type="Pfam" id="PF16739">
    <property type="entry name" value="CARD_2"/>
    <property type="match status" value="2"/>
</dbReference>
<feature type="domain" description="Helicase ATP-binding" evidence="21">
    <location>
        <begin position="1342"/>
        <end position="1533"/>
    </location>
</feature>
<organism evidence="24 25">
    <name type="scientific">Pocillopora damicornis</name>
    <name type="common">Cauliflower coral</name>
    <name type="synonym">Millepora damicornis</name>
    <dbReference type="NCBI Taxonomy" id="46731"/>
    <lineage>
        <taxon>Eukaryota</taxon>
        <taxon>Metazoa</taxon>
        <taxon>Cnidaria</taxon>
        <taxon>Anthozoa</taxon>
        <taxon>Hexacorallia</taxon>
        <taxon>Scleractinia</taxon>
        <taxon>Astrocoeniina</taxon>
        <taxon>Pocilloporidae</taxon>
        <taxon>Pocillopora</taxon>
    </lineage>
</organism>
<comment type="subcellular location">
    <subcellularLocation>
        <location evidence="1">Cytoplasm</location>
    </subcellularLocation>
</comment>
<sequence>MRPPYTKSDEKKILDTRLKDFMGEVNPVDLLPYLPCLEQMDKEAIEAKQNNMGPTTANQILVDRLKRRNKGFVQFVRALRTSGNEHTALLVDPYYIYPIDEGDDEIAVPNGSEIGYKRIGTAIDVIIKGNLSAETSGDEEEPESCYAEEKYLAELYEQHSSKESKQMRKELQKYLPQGAVFVHTAKGSIITTIRLSTKEAAVKLWDMYTEGEFQKSLQHVLVDDTFKKHQRIPEKPLKLNLSISQERFVQIQEKLAEIEEEQEREEKMRSTLSSKQEDSVTDDDGSIPEVEEEIDIPPVYLGNKANPFSVCELELREYQKELADPALEGKNTIICAPTNSGKTYVAIEIAKNHLESFKAKAPTDSSLSKKPKVVFIVSTVNLVSQQKERFELYLRDKYSVVDISGANATEIPLKYLLQNHDIIVLTAQILVNALTCKSKEEQVNLEDISLLLFDECHHAHKEHSYNRIMERYLALKKQPRNQGSLPQVVGFTASLGTGKAKSVEKAEEHILLVSANLDAEVISTVKKNQSELKKFANVPERNVYQLSTTGNDPFEKIISQVMKNIEAKVRGRRGEESTSAPPDDSKSCQQYRQWVEELSKNSVADADRYLITFAEHLREYHIALTINKSTTMKNAKKRLEKYFESLDREKFLPIDKSLERLFQCAMEILDKNVAEHGEPENPFLMKLKELLLQHYKGDPGITGESDQERPSEEDDNFAEHTPDNKTSDKSSGEHKDWIGPKGILFTRTRESTSALEDWIKEDEQLRAVLRPEALVGSGDGNIGMTQNEQERVISRFHTGEKNLLLATSVAEEGLDIRDCNFVIRYDMMGNEISSVQSRGRVRADEGMYSVLVSVDSGALKRENTNRFRETLMVEALSKVQNISEKDFQRKVKAIQDKNFRDRKLKKGVMALKKSKPVPDDVNFHCRKCNEAVCQAHDIRRVRETFYVIINSDVRESKVVMKICPSPKKIDDVEFNKKIYCKKCGQDWGVTVRINDVEWLCIKISSFVVQFPGPNPQRIMKKKPYEKKILEERLKDFMEEVIPGDLLPYLSCLQQTDKEAIEATQSNKGPTTANQTLVDRLKRRDKGFSEFVRALRKCGSEHTALLLDPYYNYPIDAGDDEVAVSEGSGVGYKKIGTAIDVSFRGILSLETSADEEQTESGSDLEEYLAGLFGKQSSEESKRMRRDLQKHLPQGAVFVNTAKGSIIATFRLSTVEAAKKLWEMYSKQTFQDKLKEVLVESTLKRHQKLPDKPLQLNITFSEDRFKQIQKKLKEIEEEQERDEQMRNTLSSKQEGSAAEDDGSLSEIDRDEIDEIVIPPVYLGSNANSFNIRELELREYQKELAAPALKGKNTIICAPTNSGKTYVALEIAKKHLEFFTQDNEATDSSNRKQPKVVFIVSTVNLVSQQKERFEAYLGDKYPVIDISGANATEVPLKYLLQSHSIVVLTAQMLVNALNNKSKEEQVNLQDISLLLFDECHHAHKEHSYNRIMERYLAFKKQPRHQGPLPQVVGFTASLGTGKAKSVEKAAEHIILLSANLDAEVISTVQDNKSELAQYANVPERKVFQVPTSEKDPFEKIVSQIMTKIETRVKGIKGKLLKSVPPEEKGSQQYRQWVEEFYKDSVTDADRILITLAEHLREYHIALTINKSTTMKNARKCLQKYFDSLDREKFLQIDEKLTNLFQAAMSMLDKHVKEHGEPPNPLLMKLKDLLLQHYKDERPQKGEKEEQLRANGIENGGENERHDEGSATEISEVGEDVDDSEKSKKTRSSNQENDKTCDDSQEEDKNEGTSLDKTTHNEEESGGNKNGDSAKEDLGNIDAADVDDAAEECESGTATENNHENPSQETDKSAENLQDDKSLNKRNGEQREWKGPKGIVFTRTRESTTALEDWIKEDDELNAVLRPEALVGSGDGNIGMTQNEQERVISRFHKGETNLLLATSVAEEGLDIMDCNFVIRYDMMGNEISTVQSRGRVRAEVGMYSVLVSGDSGALKREYTNQFRESLMIEALSKVQKMSPKAFQSKVKAIQDRNFLDRKLKKRVMALKHSEPVPDDVTFHCRRCFAEVCQAHNIRRVKETYHVIISSDVRDSKVVMEEHHNPKALDGVEMNRKIYCKECREDWGVTVLINGMEWMCIKISGFVLQFPEPKARRLTVKKWKLLPFTIQEATFEELMQQAQQQEPKDDLDDEFSLLFD</sequence>
<feature type="compositionally biased region" description="Basic and acidic residues" evidence="20">
    <location>
        <begin position="1717"/>
        <end position="1728"/>
    </location>
</feature>
<dbReference type="PROSITE" id="PS51789">
    <property type="entry name" value="RLR_CTR"/>
    <property type="match status" value="2"/>
</dbReference>
<evidence type="ECO:0000256" key="14">
    <source>
        <dbReference type="ARBA" id="ARBA00022840"/>
    </source>
</evidence>
<dbReference type="Proteomes" id="UP000275408">
    <property type="component" value="Unassembled WGS sequence"/>
</dbReference>
<feature type="domain" description="RLR CTR" evidence="23">
    <location>
        <begin position="911"/>
        <end position="1043"/>
    </location>
</feature>
<dbReference type="GO" id="GO:0045087">
    <property type="term" value="P:innate immune response"/>
    <property type="evidence" value="ECO:0007669"/>
    <property type="project" value="UniProtKB-KW"/>
</dbReference>
<evidence type="ECO:0000259" key="22">
    <source>
        <dbReference type="PROSITE" id="PS51194"/>
    </source>
</evidence>
<dbReference type="GO" id="GO:0005524">
    <property type="term" value="F:ATP binding"/>
    <property type="evidence" value="ECO:0007669"/>
    <property type="project" value="UniProtKB-KW"/>
</dbReference>
<dbReference type="EMBL" id="RCHS01002157">
    <property type="protein sequence ID" value="RMX49226.1"/>
    <property type="molecule type" value="Genomic_DNA"/>
</dbReference>
<keyword evidence="11" id="KW-0378">Hydrolase</keyword>
<evidence type="ECO:0000256" key="6">
    <source>
        <dbReference type="ARBA" id="ARBA00022553"/>
    </source>
</evidence>
<dbReference type="Gene3D" id="1.20.1320.30">
    <property type="match status" value="2"/>
</dbReference>
<accession>A0A3M6U6L2</accession>
<dbReference type="PROSITE" id="PS51192">
    <property type="entry name" value="HELICASE_ATP_BIND_1"/>
    <property type="match status" value="2"/>
</dbReference>
<gene>
    <name evidence="24" type="ORF">pdam_00005823</name>
</gene>
<dbReference type="InterPro" id="IPR014001">
    <property type="entry name" value="Helicase_ATP-bd"/>
</dbReference>
<keyword evidence="17" id="KW-0694">RNA-binding</keyword>
<comment type="catalytic activity">
    <reaction evidence="19">
        <text>ATP + H2O = ADP + phosphate + H(+)</text>
        <dbReference type="Rhea" id="RHEA:13065"/>
        <dbReference type="ChEBI" id="CHEBI:15377"/>
        <dbReference type="ChEBI" id="CHEBI:15378"/>
        <dbReference type="ChEBI" id="CHEBI:30616"/>
        <dbReference type="ChEBI" id="CHEBI:43474"/>
        <dbReference type="ChEBI" id="CHEBI:456216"/>
        <dbReference type="EC" id="3.6.4.13"/>
    </reaction>
    <physiologicalReaction direction="left-to-right" evidence="19">
        <dbReference type="Rhea" id="RHEA:13066"/>
    </physiologicalReaction>
</comment>
<dbReference type="GO" id="GO:0005737">
    <property type="term" value="C:cytoplasm"/>
    <property type="evidence" value="ECO:0007669"/>
    <property type="project" value="UniProtKB-SubCell"/>
</dbReference>
<evidence type="ECO:0000259" key="23">
    <source>
        <dbReference type="PROSITE" id="PS51789"/>
    </source>
</evidence>
<keyword evidence="9" id="KW-0677">Repeat</keyword>
<feature type="region of interest" description="Disordered" evidence="20">
    <location>
        <begin position="697"/>
        <end position="737"/>
    </location>
</feature>
<dbReference type="InterPro" id="IPR006935">
    <property type="entry name" value="Helicase/UvrB_N"/>
</dbReference>
<evidence type="ECO:0000256" key="8">
    <source>
        <dbReference type="ARBA" id="ARBA00022723"/>
    </source>
</evidence>
<dbReference type="InterPro" id="IPR031964">
    <property type="entry name" value="CARD_dom"/>
</dbReference>
<dbReference type="GO" id="GO:0016787">
    <property type="term" value="F:hydrolase activity"/>
    <property type="evidence" value="ECO:0007669"/>
    <property type="project" value="UniProtKB-KW"/>
</dbReference>
<feature type="domain" description="Helicase C-terminal" evidence="22">
    <location>
        <begin position="1854"/>
        <end position="2015"/>
    </location>
</feature>
<evidence type="ECO:0000256" key="20">
    <source>
        <dbReference type="SAM" id="MobiDB-lite"/>
    </source>
</evidence>
<dbReference type="EC" id="3.6.4.13" evidence="3"/>
<feature type="compositionally biased region" description="Polar residues" evidence="20">
    <location>
        <begin position="1832"/>
        <end position="1844"/>
    </location>
</feature>
<evidence type="ECO:0000256" key="12">
    <source>
        <dbReference type="ARBA" id="ARBA00022806"/>
    </source>
</evidence>
<keyword evidence="13" id="KW-0862">Zinc</keyword>
<evidence type="ECO:0000256" key="15">
    <source>
        <dbReference type="ARBA" id="ARBA00022843"/>
    </source>
</evidence>
<keyword evidence="6" id="KW-0597">Phosphoprotein</keyword>
<keyword evidence="8" id="KW-0479">Metal-binding</keyword>
<feature type="domain" description="Helicase ATP-binding" evidence="21">
    <location>
        <begin position="323"/>
        <end position="513"/>
    </location>
</feature>